<comment type="caution">
    <text evidence="2">The sequence shown here is derived from an EMBL/GenBank/DDBJ whole genome shotgun (WGS) entry which is preliminary data.</text>
</comment>
<feature type="region of interest" description="Disordered" evidence="1">
    <location>
        <begin position="31"/>
        <end position="148"/>
    </location>
</feature>
<dbReference type="InterPro" id="IPR036638">
    <property type="entry name" value="HLH_DNA-bd_sf"/>
</dbReference>
<feature type="compositionally biased region" description="Polar residues" evidence="1">
    <location>
        <begin position="62"/>
        <end position="79"/>
    </location>
</feature>
<feature type="compositionally biased region" description="Low complexity" evidence="1">
    <location>
        <begin position="118"/>
        <end position="130"/>
    </location>
</feature>
<evidence type="ECO:0000256" key="1">
    <source>
        <dbReference type="SAM" id="MobiDB-lite"/>
    </source>
</evidence>
<evidence type="ECO:0000313" key="2">
    <source>
        <dbReference type="EMBL" id="KAK7025921.1"/>
    </source>
</evidence>
<evidence type="ECO:0000313" key="3">
    <source>
        <dbReference type="Proteomes" id="UP001381693"/>
    </source>
</evidence>
<feature type="non-terminal residue" evidence="2">
    <location>
        <position position="1"/>
    </location>
</feature>
<keyword evidence="3" id="KW-1185">Reference proteome</keyword>
<evidence type="ECO:0008006" key="4">
    <source>
        <dbReference type="Google" id="ProtNLM"/>
    </source>
</evidence>
<reference evidence="2 3" key="1">
    <citation type="submission" date="2023-11" db="EMBL/GenBank/DDBJ databases">
        <title>Halocaridina rubra genome assembly.</title>
        <authorList>
            <person name="Smith C."/>
        </authorList>
    </citation>
    <scope>NUCLEOTIDE SEQUENCE [LARGE SCALE GENOMIC DNA]</scope>
    <source>
        <strain evidence="2">EP-1</strain>
        <tissue evidence="2">Whole</tissue>
    </source>
</reference>
<accession>A0AAN8WKI2</accession>
<dbReference type="SUPFAM" id="SSF47459">
    <property type="entry name" value="HLH, helix-loop-helix DNA-binding domain"/>
    <property type="match status" value="1"/>
</dbReference>
<feature type="compositionally biased region" description="Polar residues" evidence="1">
    <location>
        <begin position="93"/>
        <end position="102"/>
    </location>
</feature>
<organism evidence="2 3">
    <name type="scientific">Halocaridina rubra</name>
    <name type="common">Hawaiian red shrimp</name>
    <dbReference type="NCBI Taxonomy" id="373956"/>
    <lineage>
        <taxon>Eukaryota</taxon>
        <taxon>Metazoa</taxon>
        <taxon>Ecdysozoa</taxon>
        <taxon>Arthropoda</taxon>
        <taxon>Crustacea</taxon>
        <taxon>Multicrustacea</taxon>
        <taxon>Malacostraca</taxon>
        <taxon>Eumalacostraca</taxon>
        <taxon>Eucarida</taxon>
        <taxon>Decapoda</taxon>
        <taxon>Pleocyemata</taxon>
        <taxon>Caridea</taxon>
        <taxon>Atyoidea</taxon>
        <taxon>Atyidae</taxon>
        <taxon>Halocaridina</taxon>
    </lineage>
</organism>
<dbReference type="AlphaFoldDB" id="A0AAN8WKI2"/>
<name>A0AAN8WKI2_HALRR</name>
<proteinExistence type="predicted"/>
<dbReference type="Proteomes" id="UP001381693">
    <property type="component" value="Unassembled WGS sequence"/>
</dbReference>
<protein>
    <recommendedName>
        <fullName evidence="4">BHLH domain-containing protein</fullName>
    </recommendedName>
</protein>
<dbReference type="Gene3D" id="4.10.280.10">
    <property type="entry name" value="Helix-loop-helix DNA-binding domain"/>
    <property type="match status" value="1"/>
</dbReference>
<gene>
    <name evidence="2" type="ORF">SK128_005419</name>
</gene>
<dbReference type="EMBL" id="JAXCGZ010022731">
    <property type="protein sequence ID" value="KAK7025921.1"/>
    <property type="molecule type" value="Genomic_DNA"/>
</dbReference>
<dbReference type="GO" id="GO:0046983">
    <property type="term" value="F:protein dimerization activity"/>
    <property type="evidence" value="ECO:0007669"/>
    <property type="project" value="InterPro"/>
</dbReference>
<sequence length="148" mass="16820">GLVPGCPKNHAMPSLEVLQHTINYIGDLQESLSDSSDSETPPISPTELMSFSDGFNGYGEQPCQTRYEQRDSYPSTSYRGSVYRNDHFDGFGSSYTQNTTQDDYNRPLILDDYNKPLNDSYNSSNYSRGYSDYRNDYRSGYNNDFSTS</sequence>